<evidence type="ECO:0000256" key="5">
    <source>
        <dbReference type="ARBA" id="ARBA00022927"/>
    </source>
</evidence>
<keyword evidence="6" id="KW-0472">Membrane</keyword>
<dbReference type="PANTHER" id="PTHR22781:SF12">
    <property type="entry name" value="AP-3 COMPLEX SUBUNIT DELTA-1"/>
    <property type="match status" value="1"/>
</dbReference>
<comment type="similarity">
    <text evidence="2">Belongs to the adaptor complexes large subunit family.</text>
</comment>
<dbReference type="GO" id="GO:0030123">
    <property type="term" value="C:AP-3 adaptor complex"/>
    <property type="evidence" value="ECO:0007669"/>
    <property type="project" value="InterPro"/>
</dbReference>
<evidence type="ECO:0000256" key="7">
    <source>
        <dbReference type="SAM" id="MobiDB-lite"/>
    </source>
</evidence>
<dbReference type="EMBL" id="QEAP01000327">
    <property type="protein sequence ID" value="TPX69166.1"/>
    <property type="molecule type" value="Genomic_DNA"/>
</dbReference>
<dbReference type="SUPFAM" id="SSF48371">
    <property type="entry name" value="ARM repeat"/>
    <property type="match status" value="1"/>
</dbReference>
<dbReference type="OrthoDB" id="10264595at2759"/>
<feature type="compositionally biased region" description="Basic residues" evidence="7">
    <location>
        <begin position="759"/>
        <end position="768"/>
    </location>
</feature>
<evidence type="ECO:0000256" key="2">
    <source>
        <dbReference type="ARBA" id="ARBA00006613"/>
    </source>
</evidence>
<feature type="region of interest" description="Disordered" evidence="7">
    <location>
        <begin position="707"/>
        <end position="795"/>
    </location>
</feature>
<dbReference type="Gene3D" id="1.25.10.10">
    <property type="entry name" value="Leucine-rich Repeat Variant"/>
    <property type="match status" value="1"/>
</dbReference>
<feature type="region of interest" description="Disordered" evidence="7">
    <location>
        <begin position="860"/>
        <end position="905"/>
    </location>
</feature>
<evidence type="ECO:0000313" key="9">
    <source>
        <dbReference type="EMBL" id="TPX69166.1"/>
    </source>
</evidence>
<feature type="compositionally biased region" description="Basic and acidic residues" evidence="7">
    <location>
        <begin position="749"/>
        <end position="758"/>
    </location>
</feature>
<dbReference type="InterPro" id="IPR016024">
    <property type="entry name" value="ARM-type_fold"/>
</dbReference>
<protein>
    <recommendedName>
        <fullName evidence="8">Clathrin/coatomer adaptor adaptin-like N-terminal domain-containing protein</fullName>
    </recommendedName>
</protein>
<dbReference type="InterPro" id="IPR011989">
    <property type="entry name" value="ARM-like"/>
</dbReference>
<dbReference type="GO" id="GO:0006623">
    <property type="term" value="P:protein targeting to vacuole"/>
    <property type="evidence" value="ECO:0007669"/>
    <property type="project" value="TreeGrafter"/>
</dbReference>
<dbReference type="InterPro" id="IPR002553">
    <property type="entry name" value="Clathrin/coatomer_adapt-like_N"/>
</dbReference>
<dbReference type="GO" id="GO:0006896">
    <property type="term" value="P:Golgi to vacuole transport"/>
    <property type="evidence" value="ECO:0007669"/>
    <property type="project" value="TreeGrafter"/>
</dbReference>
<dbReference type="Pfam" id="PF01602">
    <property type="entry name" value="Adaptin_N"/>
    <property type="match status" value="1"/>
</dbReference>
<keyword evidence="5" id="KW-0653">Protein transport</keyword>
<dbReference type="InterPro" id="IPR017105">
    <property type="entry name" value="AP3_complex_dsu"/>
</dbReference>
<keyword evidence="10" id="KW-1185">Reference proteome</keyword>
<feature type="domain" description="Clathrin/coatomer adaptor adaptin-like N-terminal" evidence="8">
    <location>
        <begin position="20"/>
        <end position="636"/>
    </location>
</feature>
<dbReference type="STRING" id="246404.A0A507F0Z4"/>
<evidence type="ECO:0000313" key="10">
    <source>
        <dbReference type="Proteomes" id="UP000320333"/>
    </source>
</evidence>
<comment type="subcellular location">
    <subcellularLocation>
        <location evidence="1">Endomembrane system</location>
    </subcellularLocation>
</comment>
<dbReference type="AlphaFoldDB" id="A0A507F0Z4"/>
<name>A0A507F0Z4_9FUNG</name>
<gene>
    <name evidence="9" type="ORF">CcCBS67573_g06945</name>
</gene>
<sequence>MFEKSLHDLIRGIRANASQEERFIRTCLDEMRAEVKKTDLDVKATAVAKLFYLHMLGYDMNWAAFHIIEVMSSHVLWHKRIGYIAAAISFRQDTNVLMLCTNLIKKDLQSNNYLEAALALNGLCTIVTPDLGRDLSPDLIAMMNHSRAYIRKRVILCLYKVFLKYPEALRVAVPRLKDRLEDSDPSVVSAAVNVVCELARKNPKSYLPLAPQLFTILNTSTNNWLLIKIVKLFGALCPLEPRLIKKLVNPITNLIQTTSAMSLAYECILTAITGGMISAEHDASASVDGASATLSSTDRPTDSILAKICVSKLKVFIADSDQNLKYLGLFALCKLLPLRPKAVGEHRDIILDCLEDNDISIRMRALELVSSMVSKKNVVVIVEYLIKQLIPSEEDEHANDMHRFASSTSSSLHHQQPTSAKLTLASDSTYGNEVISRILAFCSKDTYALVADFQWYVGALIRFVKVRGAVVGLEVAGQLMDVCVRVEGVRDFAVNALTALIMDESFLESTAWEKNNTDVLFAAAWIVGEYSRYVSNPQELIQYLINPRMTRLSATVQSSYVQAALKVYAAWLSGNTKQPQNSDLMVLDESAFKKPSISKEEFVGANQYLLQGMSKLSGSIDLEVQERASNAFQILTLINSLEAPLSLDGWTVPDAALDLATLFVGELNPVNPQAQSLVPVPEGLDLDAWIHDPEPDVALDEISEVEGYGDDGEGSLFGGEKKSGKKESRKAAADRKKDDPFYIGNDPTSLDKDDEASKTKTKKTKKSTKPRDLNLFDSPPAPSTEYAINRNDELPKGAVVKSLKDKLKFLEDEDTMAVRSVDLSSPASAASDTHRLGWEVNRAALLSEPTPQLKDVGVEVVRKKKGGSSKKDAESEVSGGKKKKKTKKTEEQSGRATAAVLDSHRQYDEPAVGANHVDEFFDVELNKKPSRGASILSETSNVALMSSTVAAEPEPLPPLLASVFETMEADEIAGLSSFKLCLEKEEFLLGFDWTSLGRTSEEEICLSACLLVYNSSEVASSSFTFTIAPGSNCRVTSVDGSDLVKLESGPVPVAGFGKMLLKVFLKTNSALEPASVGATCMTESGVDTFALTIPAMAHFAPACTITPTGFAECLSNPANCPHASSIQFPVPSVDDFSTLVHTLAKRLRLTIVEEVSMAVSVYGRSIGSKGGVVHVAGLIKARLKAAKPANAMMKALSASANAAGAAGGIVSFELKCGSAALIDVLIEEVNDFSSTL</sequence>
<keyword evidence="4" id="KW-0677">Repeat</keyword>
<feature type="compositionally biased region" description="Basic and acidic residues" evidence="7">
    <location>
        <begin position="719"/>
        <end position="740"/>
    </location>
</feature>
<dbReference type="GO" id="GO:0010008">
    <property type="term" value="C:endosome membrane"/>
    <property type="evidence" value="ECO:0007669"/>
    <property type="project" value="TreeGrafter"/>
</dbReference>
<proteinExistence type="inferred from homology"/>
<accession>A0A507F0Z4</accession>
<dbReference type="PANTHER" id="PTHR22781">
    <property type="entry name" value="DELTA ADAPTIN-RELATED"/>
    <property type="match status" value="1"/>
</dbReference>
<reference evidence="9 10" key="1">
    <citation type="journal article" date="2019" name="Sci. Rep.">
        <title>Comparative genomics of chytrid fungi reveal insights into the obligate biotrophic and pathogenic lifestyle of Synchytrium endobioticum.</title>
        <authorList>
            <person name="van de Vossenberg B.T.L.H."/>
            <person name="Warris S."/>
            <person name="Nguyen H.D.T."/>
            <person name="van Gent-Pelzer M.P.E."/>
            <person name="Joly D.L."/>
            <person name="van de Geest H.C."/>
            <person name="Bonants P.J.M."/>
            <person name="Smith D.S."/>
            <person name="Levesque C.A."/>
            <person name="van der Lee T.A.J."/>
        </authorList>
    </citation>
    <scope>NUCLEOTIDE SEQUENCE [LARGE SCALE GENOMIC DNA]</scope>
    <source>
        <strain evidence="9 10">CBS 675.73</strain>
    </source>
</reference>
<evidence type="ECO:0000256" key="4">
    <source>
        <dbReference type="ARBA" id="ARBA00022737"/>
    </source>
</evidence>
<evidence type="ECO:0000256" key="1">
    <source>
        <dbReference type="ARBA" id="ARBA00004308"/>
    </source>
</evidence>
<evidence type="ECO:0000256" key="6">
    <source>
        <dbReference type="ARBA" id="ARBA00023136"/>
    </source>
</evidence>
<comment type="caution">
    <text evidence="9">The sequence shown here is derived from an EMBL/GenBank/DDBJ whole genome shotgun (WGS) entry which is preliminary data.</text>
</comment>
<evidence type="ECO:0000259" key="8">
    <source>
        <dbReference type="Pfam" id="PF01602"/>
    </source>
</evidence>
<organism evidence="9 10">
    <name type="scientific">Chytriomyces confervae</name>
    <dbReference type="NCBI Taxonomy" id="246404"/>
    <lineage>
        <taxon>Eukaryota</taxon>
        <taxon>Fungi</taxon>
        <taxon>Fungi incertae sedis</taxon>
        <taxon>Chytridiomycota</taxon>
        <taxon>Chytridiomycota incertae sedis</taxon>
        <taxon>Chytridiomycetes</taxon>
        <taxon>Chytridiales</taxon>
        <taxon>Chytriomycetaceae</taxon>
        <taxon>Chytriomyces</taxon>
    </lineage>
</organism>
<dbReference type="Proteomes" id="UP000320333">
    <property type="component" value="Unassembled WGS sequence"/>
</dbReference>
<evidence type="ECO:0000256" key="3">
    <source>
        <dbReference type="ARBA" id="ARBA00022448"/>
    </source>
</evidence>
<keyword evidence="3" id="KW-0813">Transport</keyword>